<dbReference type="EMBL" id="JAMFLX010000031">
    <property type="protein sequence ID" value="MCL6271725.1"/>
    <property type="molecule type" value="Genomic_DNA"/>
</dbReference>
<reference evidence="2 3" key="1">
    <citation type="submission" date="2022-05" db="EMBL/GenBank/DDBJ databases">
        <authorList>
            <person name="Park J.-S."/>
        </authorList>
    </citation>
    <scope>NUCLEOTIDE SEQUENCE [LARGE SCALE GENOMIC DNA]</scope>
    <source>
        <strain evidence="2 3">2012CJ34-2</strain>
    </source>
</reference>
<comment type="similarity">
    <text evidence="1">Belongs to the UPF0111 family.</text>
</comment>
<comment type="caution">
    <text evidence="2">The sequence shown here is derived from an EMBL/GenBank/DDBJ whole genome shotgun (WGS) entry which is preliminary data.</text>
</comment>
<organism evidence="2 3">
    <name type="scientific">Parendozoicomonas callyspongiae</name>
    <dbReference type="NCBI Taxonomy" id="2942213"/>
    <lineage>
        <taxon>Bacteria</taxon>
        <taxon>Pseudomonadati</taxon>
        <taxon>Pseudomonadota</taxon>
        <taxon>Gammaproteobacteria</taxon>
        <taxon>Oceanospirillales</taxon>
        <taxon>Endozoicomonadaceae</taxon>
        <taxon>Parendozoicomonas</taxon>
    </lineage>
</organism>
<gene>
    <name evidence="2" type="ORF">M3P05_17540</name>
</gene>
<dbReference type="InterPro" id="IPR038078">
    <property type="entry name" value="PhoU-like_sf"/>
</dbReference>
<accession>A0ABT0PK20</accession>
<dbReference type="InterPro" id="IPR018445">
    <property type="entry name" value="Put_Phosphate_transp_reg"/>
</dbReference>
<evidence type="ECO:0000256" key="1">
    <source>
        <dbReference type="ARBA" id="ARBA00008591"/>
    </source>
</evidence>
<evidence type="ECO:0000313" key="3">
    <source>
        <dbReference type="Proteomes" id="UP001203338"/>
    </source>
</evidence>
<dbReference type="Proteomes" id="UP001203338">
    <property type="component" value="Unassembled WGS sequence"/>
</dbReference>
<dbReference type="InterPro" id="IPR002727">
    <property type="entry name" value="DUF47"/>
</dbReference>
<keyword evidence="3" id="KW-1185">Reference proteome</keyword>
<dbReference type="RefSeq" id="WP_249701369.1">
    <property type="nucleotide sequence ID" value="NZ_JAMFLX010000031.1"/>
</dbReference>
<sequence>MLSAGKQQHSLFGKKNQVIQDIDHFFDLVSDSSDLFGKLLKVYLRNGKPTDEYEVCLQQLCELETQADSLRRGIKTFLYEKTLIPDFRRDVLRMLEEIDDLIGAQQALAFALETETPYFPKEMHEGLLDLQSIASRCVDHLLLAARAFFRDIHAVKDHSHKVIFFESEADLECTRMKRMAFSSDLELAQKTHIRYFVDRIDGVANMAEDIADSLTIYAIKRAM</sequence>
<dbReference type="Pfam" id="PF01865">
    <property type="entry name" value="PhoU_div"/>
    <property type="match status" value="1"/>
</dbReference>
<protein>
    <submittedName>
        <fullName evidence="2">DUF47 family protein</fullName>
    </submittedName>
</protein>
<dbReference type="Gene3D" id="1.20.58.220">
    <property type="entry name" value="Phosphate transport system protein phou homolog 2, domain 2"/>
    <property type="match status" value="1"/>
</dbReference>
<evidence type="ECO:0000313" key="2">
    <source>
        <dbReference type="EMBL" id="MCL6271725.1"/>
    </source>
</evidence>
<name>A0ABT0PK20_9GAMM</name>
<dbReference type="PANTHER" id="PTHR36536">
    <property type="entry name" value="UPF0111 PROTEIN HI_1603"/>
    <property type="match status" value="1"/>
</dbReference>
<proteinExistence type="inferred from homology"/>
<dbReference type="PANTHER" id="PTHR36536:SF3">
    <property type="entry name" value="UPF0111 PROTEIN HI_1603"/>
    <property type="match status" value="1"/>
</dbReference>